<sequence>MTQTAMTSVQLMKSLYDAFGRGDIPTVVGAMDENIEWNEAEGSPWHPGHAFVGPQQVVEGCSPG</sequence>
<dbReference type="Gene3D" id="3.10.450.50">
    <property type="match status" value="1"/>
</dbReference>
<keyword evidence="3" id="KW-1185">Reference proteome</keyword>
<evidence type="ECO:0008006" key="4">
    <source>
        <dbReference type="Google" id="ProtNLM"/>
    </source>
</evidence>
<feature type="region of interest" description="Disordered" evidence="1">
    <location>
        <begin position="40"/>
        <end position="64"/>
    </location>
</feature>
<reference evidence="2 3" key="1">
    <citation type="submission" date="2023-12" db="EMBL/GenBank/DDBJ databases">
        <title>Blastococcus brunescens sp. nov., an actonobacterium isolated from sandstone collected in sahara desert.</title>
        <authorList>
            <person name="Gtari M."/>
            <person name="Ghodhbane F."/>
        </authorList>
    </citation>
    <scope>NUCLEOTIDE SEQUENCE [LARGE SCALE GENOMIC DNA]</scope>
    <source>
        <strain evidence="2 3">BMG 8361</strain>
    </source>
</reference>
<dbReference type="RefSeq" id="WP_324273577.1">
    <property type="nucleotide sequence ID" value="NZ_CP141261.1"/>
</dbReference>
<dbReference type="SUPFAM" id="SSF54427">
    <property type="entry name" value="NTF2-like"/>
    <property type="match status" value="1"/>
</dbReference>
<protein>
    <recommendedName>
        <fullName evidence="4">SnoaL-like domain-containing protein</fullName>
    </recommendedName>
</protein>
<evidence type="ECO:0000313" key="2">
    <source>
        <dbReference type="EMBL" id="WRL62222.1"/>
    </source>
</evidence>
<gene>
    <name evidence="2" type="ORF">U6N30_19535</name>
</gene>
<organism evidence="2 3">
    <name type="scientific">Blastococcus brunescens</name>
    <dbReference type="NCBI Taxonomy" id="1564165"/>
    <lineage>
        <taxon>Bacteria</taxon>
        <taxon>Bacillati</taxon>
        <taxon>Actinomycetota</taxon>
        <taxon>Actinomycetes</taxon>
        <taxon>Geodermatophilales</taxon>
        <taxon>Geodermatophilaceae</taxon>
        <taxon>Blastococcus</taxon>
    </lineage>
</organism>
<proteinExistence type="predicted"/>
<accession>A0ABZ1AVQ4</accession>
<name>A0ABZ1AVQ4_9ACTN</name>
<evidence type="ECO:0000313" key="3">
    <source>
        <dbReference type="Proteomes" id="UP001324287"/>
    </source>
</evidence>
<dbReference type="InterPro" id="IPR032710">
    <property type="entry name" value="NTF2-like_dom_sf"/>
</dbReference>
<dbReference type="EMBL" id="CP141261">
    <property type="protein sequence ID" value="WRL62222.1"/>
    <property type="molecule type" value="Genomic_DNA"/>
</dbReference>
<dbReference type="Proteomes" id="UP001324287">
    <property type="component" value="Chromosome"/>
</dbReference>
<evidence type="ECO:0000256" key="1">
    <source>
        <dbReference type="SAM" id="MobiDB-lite"/>
    </source>
</evidence>